<evidence type="ECO:0000259" key="5">
    <source>
        <dbReference type="PROSITE" id="PS50070"/>
    </source>
</evidence>
<dbReference type="InterPro" id="IPR009030">
    <property type="entry name" value="Growth_fac_rcpt_cys_sf"/>
</dbReference>
<comment type="caution">
    <text evidence="3">Lacks conserved residue(s) required for the propagation of feature annotation.</text>
</comment>
<dbReference type="AlphaFoldDB" id="A0A6P4Z5U6"/>
<sequence length="410" mass="43346">MLDVHGLSYCQTPGLAWPTGECDPGWFCTVGAKSAQPGTVAEGGRCSPGQFCPGGSSEATPCTPGMYCDNHGLAEPTGNCTAGYYCLLGARIPNPYDGDTETCVVGDGTSYRGTVSVTETGLTCQRWDSQTPHEHDRTPANYPSAGLEQNYCRNPRDPVGWTGVWCYTTDPYTRWELCDVPVCGSDICPRGYYCPEGSSFTISCPPGTFSNNYGNRQLEDCIACTMGSYCAGYENTGPTGLCDAGYYCPGGQRTPSPPDYICPPGHFCTRGSHAPQPCPIGTFSNVTGLRAAEDCIACTMGSYCAGYENTGPTGLCNAGYYCPGGQRTPSPPEYICPPGHFCTRGSHAPQPCPIGTFSNVTGLGAAEDCSQCPAGRYCESEGMTEPAGASGGVELSEQTRIQSFDKELMK</sequence>
<dbReference type="Gene3D" id="2.40.20.10">
    <property type="entry name" value="Plasminogen Kringle 4"/>
    <property type="match status" value="1"/>
</dbReference>
<keyword evidence="1 3" id="KW-0420">Kringle</keyword>
<dbReference type="InterPro" id="IPR000001">
    <property type="entry name" value="Kringle"/>
</dbReference>
<dbReference type="PANTHER" id="PTHR47236:SF4">
    <property type="entry name" value="GENE 9195-RELATED"/>
    <property type="match status" value="1"/>
</dbReference>
<gene>
    <name evidence="7" type="primary">LOC109479335</name>
</gene>
<dbReference type="GeneID" id="109479335"/>
<dbReference type="InterPro" id="IPR013806">
    <property type="entry name" value="Kringle-like"/>
</dbReference>
<dbReference type="Pfam" id="PF00051">
    <property type="entry name" value="Kringle"/>
    <property type="match status" value="1"/>
</dbReference>
<name>A0A6P4Z5U6_BRABE</name>
<dbReference type="KEGG" id="bbel:109479335"/>
<dbReference type="InterPro" id="IPR038178">
    <property type="entry name" value="Kringle_sf"/>
</dbReference>
<dbReference type="Proteomes" id="UP000515135">
    <property type="component" value="Unplaced"/>
</dbReference>
<evidence type="ECO:0000256" key="1">
    <source>
        <dbReference type="ARBA" id="ARBA00022572"/>
    </source>
</evidence>
<evidence type="ECO:0000256" key="2">
    <source>
        <dbReference type="ARBA" id="ARBA00023157"/>
    </source>
</evidence>
<dbReference type="RefSeq" id="XP_019636845.1">
    <property type="nucleotide sequence ID" value="XM_019781286.1"/>
</dbReference>
<keyword evidence="2" id="KW-1015">Disulfide bond</keyword>
<accession>A0A6P4Z5U6</accession>
<dbReference type="PROSITE" id="PS50070">
    <property type="entry name" value="KRINGLE_2"/>
    <property type="match status" value="1"/>
</dbReference>
<dbReference type="SMART" id="SM00130">
    <property type="entry name" value="KR"/>
    <property type="match status" value="1"/>
</dbReference>
<evidence type="ECO:0000313" key="6">
    <source>
        <dbReference type="Proteomes" id="UP000515135"/>
    </source>
</evidence>
<dbReference type="SUPFAM" id="SSF57440">
    <property type="entry name" value="Kringle-like"/>
    <property type="match status" value="1"/>
</dbReference>
<evidence type="ECO:0000256" key="4">
    <source>
        <dbReference type="SAM" id="MobiDB-lite"/>
    </source>
</evidence>
<dbReference type="PRINTS" id="PR00018">
    <property type="entry name" value="KRINGLE"/>
</dbReference>
<reference evidence="7" key="1">
    <citation type="submission" date="2025-08" db="UniProtKB">
        <authorList>
            <consortium name="RefSeq"/>
        </authorList>
    </citation>
    <scope>IDENTIFICATION</scope>
    <source>
        <tissue evidence="7">Gonad</tissue>
    </source>
</reference>
<dbReference type="OrthoDB" id="439917at2759"/>
<evidence type="ECO:0000313" key="7">
    <source>
        <dbReference type="RefSeq" id="XP_019636845.1"/>
    </source>
</evidence>
<protein>
    <submittedName>
        <fullName evidence="7">Plasminogen-like</fullName>
    </submittedName>
</protein>
<dbReference type="CDD" id="cd00108">
    <property type="entry name" value="KR"/>
    <property type="match status" value="1"/>
</dbReference>
<dbReference type="SUPFAM" id="SSF57184">
    <property type="entry name" value="Growth factor receptor domain"/>
    <property type="match status" value="1"/>
</dbReference>
<organism evidence="6 7">
    <name type="scientific">Branchiostoma belcheri</name>
    <name type="common">Amphioxus</name>
    <dbReference type="NCBI Taxonomy" id="7741"/>
    <lineage>
        <taxon>Eukaryota</taxon>
        <taxon>Metazoa</taxon>
        <taxon>Chordata</taxon>
        <taxon>Cephalochordata</taxon>
        <taxon>Leptocardii</taxon>
        <taxon>Amphioxiformes</taxon>
        <taxon>Branchiostomatidae</taxon>
        <taxon>Branchiostoma</taxon>
    </lineage>
</organism>
<feature type="domain" description="Kringle" evidence="5">
    <location>
        <begin position="102"/>
        <end position="183"/>
    </location>
</feature>
<proteinExistence type="predicted"/>
<dbReference type="SMART" id="SM01411">
    <property type="entry name" value="Ephrin_rec_like"/>
    <property type="match status" value="4"/>
</dbReference>
<evidence type="ECO:0000256" key="3">
    <source>
        <dbReference type="PROSITE-ProRule" id="PRU00121"/>
    </source>
</evidence>
<keyword evidence="6" id="KW-1185">Reference proteome</keyword>
<feature type="region of interest" description="Disordered" evidence="4">
    <location>
        <begin position="383"/>
        <end position="410"/>
    </location>
</feature>
<dbReference type="FunFam" id="2.40.20.10:FF:000025">
    <property type="entry name" value="Plasminogen"/>
    <property type="match status" value="1"/>
</dbReference>
<dbReference type="PANTHER" id="PTHR47236">
    <property type="entry name" value="GENE, 32742-RELATED-RELATED"/>
    <property type="match status" value="1"/>
</dbReference>
<dbReference type="Gene3D" id="2.10.50.10">
    <property type="entry name" value="Tumor Necrosis Factor Receptor, subunit A, domain 2"/>
    <property type="match status" value="2"/>
</dbReference>